<reference evidence="2" key="1">
    <citation type="submission" date="2020-11" db="EMBL/GenBank/DDBJ databases">
        <authorList>
            <person name="Tran Van P."/>
        </authorList>
    </citation>
    <scope>NUCLEOTIDE SEQUENCE</scope>
</reference>
<dbReference type="EMBL" id="OE843975">
    <property type="protein sequence ID" value="CAD7604406.1"/>
    <property type="molecule type" value="Genomic_DNA"/>
</dbReference>
<dbReference type="AlphaFoldDB" id="A0A7R9K663"/>
<feature type="coiled-coil region" evidence="1">
    <location>
        <begin position="31"/>
        <end position="72"/>
    </location>
</feature>
<sequence>MGPSHLLHLVAQISCGSSQNFWVFIIGTITVDKEIRNLREAQSRVEELEVSNSHLQRRLDKLKNAKSALLKEL</sequence>
<evidence type="ECO:0000256" key="1">
    <source>
        <dbReference type="SAM" id="Coils"/>
    </source>
</evidence>
<keyword evidence="1" id="KW-0175">Coiled coil</keyword>
<proteinExistence type="predicted"/>
<protein>
    <submittedName>
        <fullName evidence="2">Uncharacterized protein</fullName>
    </submittedName>
</protein>
<gene>
    <name evidence="2" type="ORF">TGEB3V08_LOCUS9128</name>
</gene>
<accession>A0A7R9K663</accession>
<organism evidence="2">
    <name type="scientific">Timema genevievae</name>
    <name type="common">Walking stick</name>
    <dbReference type="NCBI Taxonomy" id="629358"/>
    <lineage>
        <taxon>Eukaryota</taxon>
        <taxon>Metazoa</taxon>
        <taxon>Ecdysozoa</taxon>
        <taxon>Arthropoda</taxon>
        <taxon>Hexapoda</taxon>
        <taxon>Insecta</taxon>
        <taxon>Pterygota</taxon>
        <taxon>Neoptera</taxon>
        <taxon>Polyneoptera</taxon>
        <taxon>Phasmatodea</taxon>
        <taxon>Timematodea</taxon>
        <taxon>Timematoidea</taxon>
        <taxon>Timematidae</taxon>
        <taxon>Timema</taxon>
    </lineage>
</organism>
<evidence type="ECO:0000313" key="2">
    <source>
        <dbReference type="EMBL" id="CAD7604406.1"/>
    </source>
</evidence>
<name>A0A7R9K663_TIMGE</name>